<evidence type="ECO:0000313" key="9">
    <source>
        <dbReference type="Proteomes" id="UP000019118"/>
    </source>
</evidence>
<dbReference type="PROSITE" id="PS50157">
    <property type="entry name" value="ZINC_FINGER_C2H2_2"/>
    <property type="match status" value="7"/>
</dbReference>
<dbReference type="GeneID" id="109534369"/>
<dbReference type="Proteomes" id="UP000019118">
    <property type="component" value="Unassembled WGS sequence"/>
</dbReference>
<name>A0AAR5P4R9_DENPD</name>
<feature type="domain" description="C2H2-type" evidence="7">
    <location>
        <begin position="403"/>
        <end position="430"/>
    </location>
</feature>
<dbReference type="GO" id="GO:0008270">
    <property type="term" value="F:zinc ion binding"/>
    <property type="evidence" value="ECO:0007669"/>
    <property type="project" value="UniProtKB-KW"/>
</dbReference>
<feature type="domain" description="C2H2-type" evidence="7">
    <location>
        <begin position="376"/>
        <end position="398"/>
    </location>
</feature>
<feature type="region of interest" description="Disordered" evidence="6">
    <location>
        <begin position="624"/>
        <end position="650"/>
    </location>
</feature>
<reference evidence="9" key="1">
    <citation type="journal article" date="2013" name="Genome Biol.">
        <title>Draft genome of the mountain pine beetle, Dendroctonus ponderosae Hopkins, a major forest pest.</title>
        <authorList>
            <person name="Keeling C.I."/>
            <person name="Yuen M.M."/>
            <person name="Liao N.Y."/>
            <person name="Docking T.R."/>
            <person name="Chan S.K."/>
            <person name="Taylor G.A."/>
            <person name="Palmquist D.L."/>
            <person name="Jackman S.D."/>
            <person name="Nguyen A."/>
            <person name="Li M."/>
            <person name="Henderson H."/>
            <person name="Janes J.K."/>
            <person name="Zhao Y."/>
            <person name="Pandoh P."/>
            <person name="Moore R."/>
            <person name="Sperling F.A."/>
            <person name="Huber D.P."/>
            <person name="Birol I."/>
            <person name="Jones S.J."/>
            <person name="Bohlmann J."/>
        </authorList>
    </citation>
    <scope>NUCLEOTIDE SEQUENCE</scope>
</reference>
<protein>
    <recommendedName>
        <fullName evidence="7">C2H2-type domain-containing protein</fullName>
    </recommendedName>
</protein>
<evidence type="ECO:0000256" key="4">
    <source>
        <dbReference type="ARBA" id="ARBA00022833"/>
    </source>
</evidence>
<dbReference type="Pfam" id="PF00096">
    <property type="entry name" value="zf-C2H2"/>
    <property type="match status" value="1"/>
</dbReference>
<feature type="domain" description="C2H2-type" evidence="7">
    <location>
        <begin position="578"/>
        <end position="605"/>
    </location>
</feature>
<feature type="domain" description="C2H2-type" evidence="7">
    <location>
        <begin position="522"/>
        <end position="549"/>
    </location>
</feature>
<reference evidence="8" key="2">
    <citation type="submission" date="2024-08" db="UniProtKB">
        <authorList>
            <consortium name="EnsemblMetazoa"/>
        </authorList>
    </citation>
    <scope>IDENTIFICATION</scope>
</reference>
<keyword evidence="3 5" id="KW-0863">Zinc-finger</keyword>
<feature type="domain" description="C2H2-type" evidence="7">
    <location>
        <begin position="463"/>
        <end position="488"/>
    </location>
</feature>
<dbReference type="PANTHER" id="PTHR24379">
    <property type="entry name" value="KRAB AND ZINC FINGER DOMAIN-CONTAINING"/>
    <property type="match status" value="1"/>
</dbReference>
<keyword evidence="1" id="KW-0479">Metal-binding</keyword>
<accession>A0AAR5P4R9</accession>
<evidence type="ECO:0000256" key="6">
    <source>
        <dbReference type="SAM" id="MobiDB-lite"/>
    </source>
</evidence>
<keyword evidence="4" id="KW-0862">Zinc</keyword>
<sequence length="650" mass="73519">MTIDEGKYGHNLNNTLRLLFVVKTNFNVVSKLLGLKLFSMSDKRFQCPENAFSQHFAMQYPSVLQGTFSPSSTFSDLYSPLLPHQNPGAPIEPQYMYAEMPSWDSLKLPDKPDLAEINCKDLSPLSYYDPPLDSQYSWGTNPNTYPFGLKPNNYSSCAQVGKYCEATATTGYCSIQKNIPDISTSPNEVYKSCAYYSGGVNQESNQNLYGKCTAYYNTYSDASLEACNYYEPSVFAKQTPANHAFDLDCPPSEGSNEESDIVVEDSSSTDREYQEQIPSHCFVCRMKVRTVGLQFYVLTAQSPLTISSQIPVKDKIIKLIRRTASKDSGHLCNDCLGLVNSIDHLQFKLDSLVESLLKKSGTQQPTGVRISKKSQFKCKKCSKVLSVRSMLDRHTKRHKLAGYLCQLCGRQLATAKHLKHHLKLHSRPKNALAGFHCSNCPKICRTKFQIKEHENFCLGVLPFRCNSTDCGKKFASATKLRNHIKLKHDKKFVSICSICNMGFVKMSDYKSHMTSHSVEKKFSCDQCNKAYKTLTNLNFHRKSHAKILPFICTICQKGFMRREYHEAHMNNHKGIKSFECSMCTKKFVCQKNLDAHLKHHETKSGTTSTYEKAVCPGVHPKLDLNPIDSQFNRKSKRRKSHEKNEAGANS</sequence>
<organism evidence="8 9">
    <name type="scientific">Dendroctonus ponderosae</name>
    <name type="common">Mountain pine beetle</name>
    <dbReference type="NCBI Taxonomy" id="77166"/>
    <lineage>
        <taxon>Eukaryota</taxon>
        <taxon>Metazoa</taxon>
        <taxon>Ecdysozoa</taxon>
        <taxon>Arthropoda</taxon>
        <taxon>Hexapoda</taxon>
        <taxon>Insecta</taxon>
        <taxon>Pterygota</taxon>
        <taxon>Neoptera</taxon>
        <taxon>Endopterygota</taxon>
        <taxon>Coleoptera</taxon>
        <taxon>Polyphaga</taxon>
        <taxon>Cucujiformia</taxon>
        <taxon>Curculionidae</taxon>
        <taxon>Scolytinae</taxon>
        <taxon>Dendroctonus</taxon>
    </lineage>
</organism>
<evidence type="ECO:0000256" key="2">
    <source>
        <dbReference type="ARBA" id="ARBA00022737"/>
    </source>
</evidence>
<dbReference type="InterPro" id="IPR036236">
    <property type="entry name" value="Znf_C2H2_sf"/>
</dbReference>
<dbReference type="InterPro" id="IPR013087">
    <property type="entry name" value="Znf_C2H2_type"/>
</dbReference>
<dbReference type="SUPFAM" id="SSF57667">
    <property type="entry name" value="beta-beta-alpha zinc fingers"/>
    <property type="match status" value="4"/>
</dbReference>
<keyword evidence="2" id="KW-0677">Repeat</keyword>
<dbReference type="PANTHER" id="PTHR24379:SF121">
    <property type="entry name" value="C2H2-TYPE DOMAIN-CONTAINING PROTEIN"/>
    <property type="match status" value="1"/>
</dbReference>
<dbReference type="AlphaFoldDB" id="A0AAR5P4R9"/>
<dbReference type="RefSeq" id="XP_019755586.1">
    <property type="nucleotide sequence ID" value="XM_019900027.2"/>
</dbReference>
<evidence type="ECO:0000259" key="7">
    <source>
        <dbReference type="PROSITE" id="PS50157"/>
    </source>
</evidence>
<dbReference type="PROSITE" id="PS00028">
    <property type="entry name" value="ZINC_FINGER_C2H2_1"/>
    <property type="match status" value="6"/>
</dbReference>
<dbReference type="Pfam" id="PF13912">
    <property type="entry name" value="zf-C2H2_6"/>
    <property type="match status" value="2"/>
</dbReference>
<evidence type="ECO:0000313" key="8">
    <source>
        <dbReference type="EnsemblMetazoa" id="XP_019755586.1"/>
    </source>
</evidence>
<keyword evidence="9" id="KW-1185">Reference proteome</keyword>
<evidence type="ECO:0000256" key="1">
    <source>
        <dbReference type="ARBA" id="ARBA00022723"/>
    </source>
</evidence>
<dbReference type="SMART" id="SM00355">
    <property type="entry name" value="ZnF_C2H2"/>
    <property type="match status" value="8"/>
</dbReference>
<dbReference type="EnsemblMetazoa" id="XM_019900027.1">
    <property type="protein sequence ID" value="XP_019755586.1"/>
    <property type="gene ID" value="LOC109534369"/>
</dbReference>
<evidence type="ECO:0000256" key="5">
    <source>
        <dbReference type="PROSITE-ProRule" id="PRU00042"/>
    </source>
</evidence>
<evidence type="ECO:0000256" key="3">
    <source>
        <dbReference type="ARBA" id="ARBA00022771"/>
    </source>
</evidence>
<dbReference type="Gene3D" id="3.30.160.60">
    <property type="entry name" value="Classic Zinc Finger"/>
    <property type="match status" value="4"/>
</dbReference>
<feature type="domain" description="C2H2-type" evidence="7">
    <location>
        <begin position="494"/>
        <end position="521"/>
    </location>
</feature>
<dbReference type="KEGG" id="dpa:109534369"/>
<feature type="domain" description="C2H2-type" evidence="7">
    <location>
        <begin position="550"/>
        <end position="577"/>
    </location>
</feature>
<proteinExistence type="predicted"/>